<dbReference type="OrthoDB" id="410267at2759"/>
<feature type="transmembrane region" description="Helical" evidence="6">
    <location>
        <begin position="362"/>
        <end position="383"/>
    </location>
</feature>
<protein>
    <submittedName>
        <fullName evidence="9">Major facilitator superfamily domain-containing protein</fullName>
    </submittedName>
</protein>
<dbReference type="InterPro" id="IPR036259">
    <property type="entry name" value="MFS_trans_sf"/>
</dbReference>
<dbReference type="SUPFAM" id="SSF103473">
    <property type="entry name" value="MFS general substrate transporter"/>
    <property type="match status" value="1"/>
</dbReference>
<dbReference type="InterPro" id="IPR020846">
    <property type="entry name" value="MFS_dom"/>
</dbReference>
<dbReference type="InterPro" id="IPR011701">
    <property type="entry name" value="MFS"/>
</dbReference>
<reference evidence="10" key="1">
    <citation type="journal article" date="2018" name="Nat. Microbiol.">
        <title>Leveraging single-cell genomics to expand the fungal tree of life.</title>
        <authorList>
            <person name="Ahrendt S.R."/>
            <person name="Quandt C.A."/>
            <person name="Ciobanu D."/>
            <person name="Clum A."/>
            <person name="Salamov A."/>
            <person name="Andreopoulos B."/>
            <person name="Cheng J.F."/>
            <person name="Woyke T."/>
            <person name="Pelin A."/>
            <person name="Henrissat B."/>
            <person name="Reynolds N.K."/>
            <person name="Benny G.L."/>
            <person name="Smith M.E."/>
            <person name="James T.Y."/>
            <person name="Grigoriev I.V."/>
        </authorList>
    </citation>
    <scope>NUCLEOTIDE SEQUENCE [LARGE SCALE GENOMIC DNA]</scope>
    <source>
        <strain evidence="10">RSA 1356</strain>
    </source>
</reference>
<evidence type="ECO:0000256" key="5">
    <source>
        <dbReference type="SAM" id="MobiDB-lite"/>
    </source>
</evidence>
<dbReference type="PANTHER" id="PTHR21576:SF158">
    <property type="entry name" value="RIBOSOMAL RNA-PROCESSING PROTEIN 12-LIKE CONSERVED DOMAIN-CONTAINING PROTEIN"/>
    <property type="match status" value="1"/>
</dbReference>
<dbReference type="GO" id="GO:0022857">
    <property type="term" value="F:transmembrane transporter activity"/>
    <property type="evidence" value="ECO:0007669"/>
    <property type="project" value="InterPro"/>
</dbReference>
<gene>
    <name evidence="9" type="ORF">THASP1DRAFT_5243</name>
</gene>
<evidence type="ECO:0000256" key="6">
    <source>
        <dbReference type="SAM" id="Phobius"/>
    </source>
</evidence>
<keyword evidence="7" id="KW-0732">Signal</keyword>
<dbReference type="STRING" id="78915.A0A4P9XJ39"/>
<feature type="compositionally biased region" description="Low complexity" evidence="5">
    <location>
        <begin position="206"/>
        <end position="218"/>
    </location>
</feature>
<organism evidence="9 10">
    <name type="scientific">Thamnocephalis sphaerospora</name>
    <dbReference type="NCBI Taxonomy" id="78915"/>
    <lineage>
        <taxon>Eukaryota</taxon>
        <taxon>Fungi</taxon>
        <taxon>Fungi incertae sedis</taxon>
        <taxon>Zoopagomycota</taxon>
        <taxon>Zoopagomycotina</taxon>
        <taxon>Zoopagomycetes</taxon>
        <taxon>Zoopagales</taxon>
        <taxon>Sigmoideomycetaceae</taxon>
        <taxon>Thamnocephalis</taxon>
    </lineage>
</organism>
<evidence type="ECO:0000313" key="10">
    <source>
        <dbReference type="Proteomes" id="UP000271241"/>
    </source>
</evidence>
<dbReference type="EMBL" id="KZ993037">
    <property type="protein sequence ID" value="RKP05763.1"/>
    <property type="molecule type" value="Genomic_DNA"/>
</dbReference>
<sequence>RLLLSLACAMLSNLSAGTRYAFPLFGPPLADKLGYTQLQLNVVASTGDIGNYFSAPLFGAFTDRYGARSACLVAGILLFMGYNGLASIYNESLFSSSYLLAALFFALMGAGSASACMAAISTTARNFPPEMRGSMLGLPISFYGLSAFVLSIINSWWFVSSEGSDTYGFLMMLALLCGGANMLSVWGLRVLPNKEAEEDESVDILPQSPTPGSTTPPQVRLLAGTATARRTSGDPLLLAQAGSSNDVHSDGEDLETKYSAGATSKSLFADPQFWYLWVIMAIFTGSGLMYITNVGSMVRQILLAKAEDDIHAGLATAVPDDRELQISANLHVALLSVGSFTARLVSGALSDHARTKYGVDRLTFVAATSVLMMAGQLSVLVAYTPTMLVASTLAIGSAYGSMFTLITATTSEYWGAENLGRNWGWMSCAPGLGGQLFNLMYGALFDARFAQPGSCIGNACYRDTFYITGTVCAIGIAIVL</sequence>
<keyword evidence="3 6" id="KW-1133">Transmembrane helix</keyword>
<feature type="domain" description="Major facilitator superfamily (MFS) profile" evidence="8">
    <location>
        <begin position="1"/>
        <end position="480"/>
    </location>
</feature>
<feature type="transmembrane region" description="Helical" evidence="6">
    <location>
        <begin position="273"/>
        <end position="291"/>
    </location>
</feature>
<keyword evidence="4 6" id="KW-0472">Membrane</keyword>
<dbReference type="Gene3D" id="1.20.1250.20">
    <property type="entry name" value="MFS general substrate transporter like domains"/>
    <property type="match status" value="2"/>
</dbReference>
<keyword evidence="2 6" id="KW-0812">Transmembrane</keyword>
<evidence type="ECO:0000256" key="2">
    <source>
        <dbReference type="ARBA" id="ARBA00022692"/>
    </source>
</evidence>
<feature type="transmembrane region" description="Helical" evidence="6">
    <location>
        <begin position="389"/>
        <end position="408"/>
    </location>
</feature>
<feature type="transmembrane region" description="Helical" evidence="6">
    <location>
        <begin position="140"/>
        <end position="159"/>
    </location>
</feature>
<feature type="region of interest" description="Disordered" evidence="5">
    <location>
        <begin position="199"/>
        <end position="218"/>
    </location>
</feature>
<evidence type="ECO:0000256" key="7">
    <source>
        <dbReference type="SAM" id="SignalP"/>
    </source>
</evidence>
<feature type="signal peptide" evidence="7">
    <location>
        <begin position="1"/>
        <end position="17"/>
    </location>
</feature>
<accession>A0A4P9XJ39</accession>
<dbReference type="Proteomes" id="UP000271241">
    <property type="component" value="Unassembled WGS sequence"/>
</dbReference>
<evidence type="ECO:0000256" key="4">
    <source>
        <dbReference type="ARBA" id="ARBA00023136"/>
    </source>
</evidence>
<feature type="transmembrane region" description="Helical" evidence="6">
    <location>
        <begin position="65"/>
        <end position="86"/>
    </location>
</feature>
<feature type="chain" id="PRO_5020922566" evidence="7">
    <location>
        <begin position="18"/>
        <end position="480"/>
    </location>
</feature>
<dbReference type="PROSITE" id="PS50850">
    <property type="entry name" value="MFS"/>
    <property type="match status" value="1"/>
</dbReference>
<dbReference type="Pfam" id="PF07690">
    <property type="entry name" value="MFS_1"/>
    <property type="match status" value="1"/>
</dbReference>
<evidence type="ECO:0000256" key="1">
    <source>
        <dbReference type="ARBA" id="ARBA00004141"/>
    </source>
</evidence>
<name>A0A4P9XJ39_9FUNG</name>
<feature type="non-terminal residue" evidence="9">
    <location>
        <position position="480"/>
    </location>
</feature>
<keyword evidence="10" id="KW-1185">Reference proteome</keyword>
<feature type="non-terminal residue" evidence="9">
    <location>
        <position position="1"/>
    </location>
</feature>
<comment type="subcellular location">
    <subcellularLocation>
        <location evidence="1">Membrane</location>
        <topology evidence="1">Multi-pass membrane protein</topology>
    </subcellularLocation>
</comment>
<dbReference type="PANTHER" id="PTHR21576">
    <property type="entry name" value="UNCHARACTERIZED NODULIN-LIKE PROTEIN"/>
    <property type="match status" value="1"/>
</dbReference>
<evidence type="ECO:0000256" key="3">
    <source>
        <dbReference type="ARBA" id="ARBA00022989"/>
    </source>
</evidence>
<evidence type="ECO:0000313" key="9">
    <source>
        <dbReference type="EMBL" id="RKP05763.1"/>
    </source>
</evidence>
<evidence type="ECO:0000259" key="8">
    <source>
        <dbReference type="PROSITE" id="PS50850"/>
    </source>
</evidence>
<dbReference type="GO" id="GO:0016020">
    <property type="term" value="C:membrane"/>
    <property type="evidence" value="ECO:0007669"/>
    <property type="project" value="UniProtKB-SubCell"/>
</dbReference>
<feature type="transmembrane region" description="Helical" evidence="6">
    <location>
        <begin position="98"/>
        <end position="120"/>
    </location>
</feature>
<feature type="transmembrane region" description="Helical" evidence="6">
    <location>
        <begin position="166"/>
        <end position="188"/>
    </location>
</feature>
<dbReference type="AlphaFoldDB" id="A0A4P9XJ39"/>
<proteinExistence type="predicted"/>